<evidence type="ECO:0000313" key="2">
    <source>
        <dbReference type="Proteomes" id="UP000887159"/>
    </source>
</evidence>
<dbReference type="Proteomes" id="UP000887159">
    <property type="component" value="Unassembled WGS sequence"/>
</dbReference>
<comment type="caution">
    <text evidence="1">The sequence shown here is derived from an EMBL/GenBank/DDBJ whole genome shotgun (WGS) entry which is preliminary data.</text>
</comment>
<name>A0A8X6VBD8_TRICX</name>
<accession>A0A8X6VBD8</accession>
<protein>
    <submittedName>
        <fullName evidence="1">Uncharacterized protein</fullName>
    </submittedName>
</protein>
<proteinExistence type="predicted"/>
<organism evidence="1 2">
    <name type="scientific">Trichonephila clavipes</name>
    <name type="common">Golden silk orbweaver</name>
    <name type="synonym">Nephila clavipes</name>
    <dbReference type="NCBI Taxonomy" id="2585209"/>
    <lineage>
        <taxon>Eukaryota</taxon>
        <taxon>Metazoa</taxon>
        <taxon>Ecdysozoa</taxon>
        <taxon>Arthropoda</taxon>
        <taxon>Chelicerata</taxon>
        <taxon>Arachnida</taxon>
        <taxon>Araneae</taxon>
        <taxon>Araneomorphae</taxon>
        <taxon>Entelegynae</taxon>
        <taxon>Araneoidea</taxon>
        <taxon>Nephilidae</taxon>
        <taxon>Trichonephila</taxon>
    </lineage>
</organism>
<dbReference type="EMBL" id="BMAU01021225">
    <property type="protein sequence ID" value="GFY01314.1"/>
    <property type="molecule type" value="Genomic_DNA"/>
</dbReference>
<gene>
    <name evidence="1" type="ORF">TNCV_5077801</name>
</gene>
<reference evidence="1" key="1">
    <citation type="submission" date="2020-08" db="EMBL/GenBank/DDBJ databases">
        <title>Multicomponent nature underlies the extraordinary mechanical properties of spider dragline silk.</title>
        <authorList>
            <person name="Kono N."/>
            <person name="Nakamura H."/>
            <person name="Mori M."/>
            <person name="Yoshida Y."/>
            <person name="Ohtoshi R."/>
            <person name="Malay A.D."/>
            <person name="Moran D.A.P."/>
            <person name="Tomita M."/>
            <person name="Numata K."/>
            <person name="Arakawa K."/>
        </authorList>
    </citation>
    <scope>NUCLEOTIDE SEQUENCE</scope>
</reference>
<dbReference type="AlphaFoldDB" id="A0A8X6VBD8"/>
<keyword evidence="2" id="KW-1185">Reference proteome</keyword>
<sequence>MHRLAQKTTPCRKIANPASISESVLTMGVTNRFRNMILKVKLKAERQICCEVSLARLYNHITDFRKWACLHHDKYSHGQCNAVWSSKG</sequence>
<evidence type="ECO:0000313" key="1">
    <source>
        <dbReference type="EMBL" id="GFY01314.1"/>
    </source>
</evidence>